<dbReference type="PROSITE" id="PS51296">
    <property type="entry name" value="RIESKE"/>
    <property type="match status" value="1"/>
</dbReference>
<sequence length="156" mass="16890">MVDVDVSDLAPGGQKTVLWQSFPVSIQRRTPAMIAALSAPELIAQLRDPNSSVLQQPHDAVNAHRSLNADYGVFITICTHLGCIPNLRDLPNLPASGGFFCPCHGSQFDGAGRVLRDMPAPYNLPVPPMHYLSPTVIRLGESKADPHFNIASIQQI</sequence>
<dbReference type="EC" id="7.1.1.8" evidence="10"/>
<evidence type="ECO:0000313" key="14">
    <source>
        <dbReference type="Proteomes" id="UP001062901"/>
    </source>
</evidence>
<evidence type="ECO:0000313" key="13">
    <source>
        <dbReference type="EMBL" id="GBQ06314.1"/>
    </source>
</evidence>
<organism evidence="13 14">
    <name type="scientific">Saccharibacter floricola DSM 15669</name>
    <dbReference type="NCBI Taxonomy" id="1123227"/>
    <lineage>
        <taxon>Bacteria</taxon>
        <taxon>Pseudomonadati</taxon>
        <taxon>Pseudomonadota</taxon>
        <taxon>Alphaproteobacteria</taxon>
        <taxon>Acetobacterales</taxon>
        <taxon>Acetobacteraceae</taxon>
        <taxon>Saccharibacter</taxon>
    </lineage>
</organism>
<dbReference type="Gene3D" id="2.102.10.10">
    <property type="entry name" value="Rieske [2Fe-2S] iron-sulphur domain"/>
    <property type="match status" value="1"/>
</dbReference>
<dbReference type="NCBIfam" id="TIGR01416">
    <property type="entry name" value="Rieske_proteo"/>
    <property type="match status" value="1"/>
</dbReference>
<dbReference type="InterPro" id="IPR005805">
    <property type="entry name" value="Rieske_Fe-S_prot_C"/>
</dbReference>
<evidence type="ECO:0000256" key="6">
    <source>
        <dbReference type="ARBA" id="ARBA00023004"/>
    </source>
</evidence>
<comment type="miscellaneous">
    <text evidence="10">The Rieske protein is a high potential 2Fe-2S protein.</text>
</comment>
<dbReference type="EMBL" id="BAQD01000011">
    <property type="protein sequence ID" value="GBQ06314.1"/>
    <property type="molecule type" value="Genomic_DNA"/>
</dbReference>
<keyword evidence="10" id="KW-0813">Transport</keyword>
<keyword evidence="8" id="KW-0472">Membrane</keyword>
<keyword evidence="3" id="KW-0001">2Fe-2S</keyword>
<keyword evidence="7" id="KW-0411">Iron-sulfur</keyword>
<proteinExistence type="predicted"/>
<evidence type="ECO:0000256" key="4">
    <source>
        <dbReference type="ARBA" id="ARBA00022723"/>
    </source>
</evidence>
<dbReference type="SUPFAM" id="SSF50022">
    <property type="entry name" value="ISP domain"/>
    <property type="match status" value="1"/>
</dbReference>
<feature type="domain" description="Rieske" evidence="12">
    <location>
        <begin position="38"/>
        <end position="138"/>
    </location>
</feature>
<keyword evidence="14" id="KW-1185">Reference proteome</keyword>
<keyword evidence="5" id="KW-1133">Transmembrane helix</keyword>
<evidence type="ECO:0000256" key="9">
    <source>
        <dbReference type="ARBA" id="ARBA00023157"/>
    </source>
</evidence>
<evidence type="ECO:0000256" key="2">
    <source>
        <dbReference type="ARBA" id="ARBA00022692"/>
    </source>
</evidence>
<keyword evidence="4" id="KW-0479">Metal-binding</keyword>
<keyword evidence="2" id="KW-0812">Transmembrane</keyword>
<protein>
    <recommendedName>
        <fullName evidence="10">Ubiquinol-cytochrome c reductase iron-sulfur subunit</fullName>
        <ecNumber evidence="10">7.1.1.8</ecNumber>
    </recommendedName>
</protein>
<evidence type="ECO:0000256" key="8">
    <source>
        <dbReference type="ARBA" id="ARBA00023136"/>
    </source>
</evidence>
<evidence type="ECO:0000259" key="12">
    <source>
        <dbReference type="PROSITE" id="PS51296"/>
    </source>
</evidence>
<evidence type="ECO:0000256" key="7">
    <source>
        <dbReference type="ARBA" id="ARBA00023014"/>
    </source>
</evidence>
<dbReference type="PRINTS" id="PR00162">
    <property type="entry name" value="RIESKE"/>
</dbReference>
<gene>
    <name evidence="13" type="ORF">AA15669_0877</name>
</gene>
<dbReference type="InterPro" id="IPR014349">
    <property type="entry name" value="Rieske_Fe-S_prot"/>
</dbReference>
<dbReference type="Proteomes" id="UP001062901">
    <property type="component" value="Unassembled WGS sequence"/>
</dbReference>
<evidence type="ECO:0000256" key="3">
    <source>
        <dbReference type="ARBA" id="ARBA00022714"/>
    </source>
</evidence>
<comment type="cofactor">
    <cofactor evidence="10">
        <name>[2Fe-2S] cluster</name>
        <dbReference type="ChEBI" id="CHEBI:190135"/>
    </cofactor>
    <text evidence="10">Binds 1 [2Fe-2S] cluster per subunit.</text>
</comment>
<comment type="catalytic activity">
    <reaction evidence="10">
        <text>a quinol + 2 Fe(III)-[cytochrome c](out) = a quinone + 2 Fe(II)-[cytochrome c](out) + 2 H(+)(out)</text>
        <dbReference type="Rhea" id="RHEA:11484"/>
        <dbReference type="Rhea" id="RHEA-COMP:10350"/>
        <dbReference type="Rhea" id="RHEA-COMP:14399"/>
        <dbReference type="ChEBI" id="CHEBI:15378"/>
        <dbReference type="ChEBI" id="CHEBI:24646"/>
        <dbReference type="ChEBI" id="CHEBI:29033"/>
        <dbReference type="ChEBI" id="CHEBI:29034"/>
        <dbReference type="ChEBI" id="CHEBI:132124"/>
        <dbReference type="EC" id="7.1.1.8"/>
    </reaction>
</comment>
<accession>A0ABQ0NYD5</accession>
<dbReference type="InterPro" id="IPR036922">
    <property type="entry name" value="Rieske_2Fe-2S_sf"/>
</dbReference>
<dbReference type="PANTHER" id="PTHR10134">
    <property type="entry name" value="CYTOCHROME B-C1 COMPLEX SUBUNIT RIESKE, MITOCHONDRIAL"/>
    <property type="match status" value="1"/>
</dbReference>
<dbReference type="Pfam" id="PF00355">
    <property type="entry name" value="Rieske"/>
    <property type="match status" value="1"/>
</dbReference>
<keyword evidence="9" id="KW-1015">Disulfide bond</keyword>
<evidence type="ECO:0000256" key="5">
    <source>
        <dbReference type="ARBA" id="ARBA00022989"/>
    </source>
</evidence>
<evidence type="ECO:0000256" key="1">
    <source>
        <dbReference type="ARBA" id="ARBA00004167"/>
    </source>
</evidence>
<comment type="subunit">
    <text evidence="11">The main subunits of complex b-c1 are: cytochrome b, cytochrome c1 and the Rieske protein.</text>
</comment>
<name>A0ABQ0NYD5_9PROT</name>
<keyword evidence="6" id="KW-0408">Iron</keyword>
<dbReference type="InterPro" id="IPR017941">
    <property type="entry name" value="Rieske_2Fe-2S"/>
</dbReference>
<dbReference type="InterPro" id="IPR006317">
    <property type="entry name" value="Ubiquinol_cyt_c_Rdtase_Fe-S-su"/>
</dbReference>
<evidence type="ECO:0000256" key="10">
    <source>
        <dbReference type="RuleBase" id="RU004494"/>
    </source>
</evidence>
<keyword evidence="10" id="KW-0249">Electron transport</keyword>
<dbReference type="CDD" id="cd03470">
    <property type="entry name" value="Rieske_cytochrome_bc1"/>
    <property type="match status" value="1"/>
</dbReference>
<comment type="subcellular location">
    <subcellularLocation>
        <location evidence="1">Membrane</location>
        <topology evidence="1">Single-pass membrane protein</topology>
    </subcellularLocation>
</comment>
<evidence type="ECO:0000256" key="11">
    <source>
        <dbReference type="RuleBase" id="RU004497"/>
    </source>
</evidence>
<reference evidence="13" key="1">
    <citation type="submission" date="2013-04" db="EMBL/GenBank/DDBJ databases">
        <title>The genome sequencing project of 58 acetic acid bacteria.</title>
        <authorList>
            <person name="Okamoto-Kainuma A."/>
            <person name="Ishikawa M."/>
            <person name="Umino S."/>
            <person name="Koizumi Y."/>
            <person name="Shiwa Y."/>
            <person name="Yoshikawa H."/>
            <person name="Matsutani M."/>
            <person name="Matsushita K."/>
        </authorList>
    </citation>
    <scope>NUCLEOTIDE SEQUENCE</scope>
    <source>
        <strain evidence="13">DSM 15669</strain>
    </source>
</reference>
<comment type="caution">
    <text evidence="13">The sequence shown here is derived from an EMBL/GenBank/DDBJ whole genome shotgun (WGS) entry which is preliminary data.</text>
</comment>